<evidence type="ECO:0000259" key="1">
    <source>
        <dbReference type="Pfam" id="PF08279"/>
    </source>
</evidence>
<evidence type="ECO:0000313" key="2">
    <source>
        <dbReference type="EMBL" id="MCC5468270.1"/>
    </source>
</evidence>
<dbReference type="SUPFAM" id="SSF46785">
    <property type="entry name" value="Winged helix' DNA-binding domain"/>
    <property type="match status" value="1"/>
</dbReference>
<keyword evidence="3" id="KW-1185">Reference proteome</keyword>
<name>A0ABS8HYQ4_9FIRM</name>
<dbReference type="InterPro" id="IPR036388">
    <property type="entry name" value="WH-like_DNA-bd_sf"/>
</dbReference>
<dbReference type="Proteomes" id="UP001165492">
    <property type="component" value="Unassembled WGS sequence"/>
</dbReference>
<dbReference type="InterPro" id="IPR036390">
    <property type="entry name" value="WH_DNA-bd_sf"/>
</dbReference>
<organism evidence="2 3">
    <name type="scientific">Pelosinus baikalensis</name>
    <dbReference type="NCBI Taxonomy" id="2892015"/>
    <lineage>
        <taxon>Bacteria</taxon>
        <taxon>Bacillati</taxon>
        <taxon>Bacillota</taxon>
        <taxon>Negativicutes</taxon>
        <taxon>Selenomonadales</taxon>
        <taxon>Sporomusaceae</taxon>
        <taxon>Pelosinus</taxon>
    </lineage>
</organism>
<dbReference type="Gene3D" id="1.10.10.10">
    <property type="entry name" value="Winged helix-like DNA-binding domain superfamily/Winged helix DNA-binding domain"/>
    <property type="match status" value="1"/>
</dbReference>
<proteinExistence type="predicted"/>
<dbReference type="Pfam" id="PF08279">
    <property type="entry name" value="HTH_11"/>
    <property type="match status" value="1"/>
</dbReference>
<dbReference type="EMBL" id="JAJHJB010000056">
    <property type="protein sequence ID" value="MCC5468270.1"/>
    <property type="molecule type" value="Genomic_DNA"/>
</dbReference>
<feature type="domain" description="Helix-turn-helix type 11" evidence="1">
    <location>
        <begin position="5"/>
        <end position="34"/>
    </location>
</feature>
<evidence type="ECO:0000313" key="3">
    <source>
        <dbReference type="Proteomes" id="UP001165492"/>
    </source>
</evidence>
<accession>A0ABS8HYQ4</accession>
<comment type="caution">
    <text evidence="2">The sequence shown here is derived from an EMBL/GenBank/DDBJ whole genome shotgun (WGS) entry which is preliminary data.</text>
</comment>
<sequence>MKSNRIFEITTILLNKGTITARELASRFGVSTRTCFGTRKQKTADGG</sequence>
<dbReference type="InterPro" id="IPR013196">
    <property type="entry name" value="HTH_11"/>
</dbReference>
<reference evidence="2" key="1">
    <citation type="submission" date="2021-11" db="EMBL/GenBank/DDBJ databases">
        <title>Description of a new species Pelosinus isolated from the bottom sediments of Lake Baikal.</title>
        <authorList>
            <person name="Zakharyuk A."/>
        </authorList>
    </citation>
    <scope>NUCLEOTIDE SEQUENCE</scope>
    <source>
        <strain evidence="2">Bkl1</strain>
    </source>
</reference>
<dbReference type="RefSeq" id="WP_229537134.1">
    <property type="nucleotide sequence ID" value="NZ_JAJHJB010000056.1"/>
</dbReference>
<gene>
    <name evidence="2" type="ORF">LMF89_23310</name>
</gene>
<protein>
    <submittedName>
        <fullName evidence="2">HTH domain-containing protein</fullName>
    </submittedName>
</protein>